<evidence type="ECO:0000256" key="2">
    <source>
        <dbReference type="SAM" id="SignalP"/>
    </source>
</evidence>
<keyword evidence="4" id="KW-1185">Reference proteome</keyword>
<evidence type="ECO:0000313" key="4">
    <source>
        <dbReference type="Proteomes" id="UP001430356"/>
    </source>
</evidence>
<sequence>MRLPLTLHPANHVLAQCLLLRMALCSDRLDISDKQNNARHKLYKQVRHIADLPVPCSWEVRRQPLHGLEQLTLRSAGDVARMLKTTPHNNNNNNHHHDDDGVADTAALPLPARLIALYAPPVLLRRLPARVHDDVCHDAAVHHATLLARLLAPFGVAVSPTGATRRGSPVATRAEYLVHLTEEATAEVEALGGDAHRSTIESAAAAAVSQRRRRTTSTLKRDGLMIPHARDATSAPLPPPPPSAGGEDGVGGVVRPRQRCCTVDTALASTDVVSGPVSYRLRRALASLMRCGYAVSSTCSFPPTRSQLRERRAICLSVRYDPHLPTHVPPLMCTDARVLRRLQLHRVTLHVCPWYAVAARQLLLTGPVPFAAHVTLQALQRGVDVNMNGIFESGTTRCPAAGSGGGGDVVVHQLLLRGGEEEGDNELLELAGLPRVDPLLRSLYCQLHHL</sequence>
<feature type="signal peptide" evidence="2">
    <location>
        <begin position="1"/>
        <end position="15"/>
    </location>
</feature>
<dbReference type="EMBL" id="JAECZO010000043">
    <property type="protein sequence ID" value="KAK7194848.1"/>
    <property type="molecule type" value="Genomic_DNA"/>
</dbReference>
<feature type="chain" id="PRO_5043710011" evidence="2">
    <location>
        <begin position="16"/>
        <end position="450"/>
    </location>
</feature>
<dbReference type="AlphaFoldDB" id="A0AAW0EL23"/>
<name>A0AAW0EL23_9TRYP</name>
<accession>A0AAW0EL23</accession>
<proteinExistence type="predicted"/>
<gene>
    <name evidence="3" type="ORF">NESM_000405700</name>
</gene>
<protein>
    <submittedName>
        <fullName evidence="3">Uncharacterized protein</fullName>
    </submittedName>
</protein>
<reference evidence="3 4" key="1">
    <citation type="journal article" date="2021" name="MBio">
        <title>A New Model Trypanosomatid, Novymonas esmeraldas: Genomic Perception of Its 'Candidatus Pandoraea novymonadis' Endosymbiont.</title>
        <authorList>
            <person name="Zakharova A."/>
            <person name="Saura A."/>
            <person name="Butenko A."/>
            <person name="Podesvova L."/>
            <person name="Warmusova S."/>
            <person name="Kostygov A.Y."/>
            <person name="Nenarokova A."/>
            <person name="Lukes J."/>
            <person name="Opperdoes F.R."/>
            <person name="Yurchenko V."/>
        </authorList>
    </citation>
    <scope>NUCLEOTIDE SEQUENCE [LARGE SCALE GENOMIC DNA]</scope>
    <source>
        <strain evidence="3 4">E262AT.01</strain>
    </source>
</reference>
<comment type="caution">
    <text evidence="3">The sequence shown here is derived from an EMBL/GenBank/DDBJ whole genome shotgun (WGS) entry which is preliminary data.</text>
</comment>
<evidence type="ECO:0000256" key="1">
    <source>
        <dbReference type="SAM" id="MobiDB-lite"/>
    </source>
</evidence>
<organism evidence="3 4">
    <name type="scientific">Novymonas esmeraldas</name>
    <dbReference type="NCBI Taxonomy" id="1808958"/>
    <lineage>
        <taxon>Eukaryota</taxon>
        <taxon>Discoba</taxon>
        <taxon>Euglenozoa</taxon>
        <taxon>Kinetoplastea</taxon>
        <taxon>Metakinetoplastina</taxon>
        <taxon>Trypanosomatida</taxon>
        <taxon>Trypanosomatidae</taxon>
        <taxon>Novymonas</taxon>
    </lineage>
</organism>
<dbReference type="Proteomes" id="UP001430356">
    <property type="component" value="Unassembled WGS sequence"/>
</dbReference>
<keyword evidence="2" id="KW-0732">Signal</keyword>
<feature type="region of interest" description="Disordered" evidence="1">
    <location>
        <begin position="229"/>
        <end position="249"/>
    </location>
</feature>
<evidence type="ECO:0000313" key="3">
    <source>
        <dbReference type="EMBL" id="KAK7194848.1"/>
    </source>
</evidence>